<protein>
    <submittedName>
        <fullName evidence="1">Uncharacterized protein</fullName>
    </submittedName>
</protein>
<organism evidence="1 2">
    <name type="scientific">Pedobacter africanus</name>
    <dbReference type="NCBI Taxonomy" id="151894"/>
    <lineage>
        <taxon>Bacteria</taxon>
        <taxon>Pseudomonadati</taxon>
        <taxon>Bacteroidota</taxon>
        <taxon>Sphingobacteriia</taxon>
        <taxon>Sphingobacteriales</taxon>
        <taxon>Sphingobacteriaceae</taxon>
        <taxon>Pedobacter</taxon>
    </lineage>
</organism>
<comment type="caution">
    <text evidence="1">The sequence shown here is derived from an EMBL/GenBank/DDBJ whole genome shotgun (WGS) entry which is preliminary data.</text>
</comment>
<accession>A0ACC6L3V6</accession>
<dbReference type="EMBL" id="JAVDTF010000005">
    <property type="protein sequence ID" value="MDR6786052.1"/>
    <property type="molecule type" value="Genomic_DNA"/>
</dbReference>
<evidence type="ECO:0000313" key="2">
    <source>
        <dbReference type="Proteomes" id="UP001246858"/>
    </source>
</evidence>
<evidence type="ECO:0000313" key="1">
    <source>
        <dbReference type="EMBL" id="MDR6786052.1"/>
    </source>
</evidence>
<keyword evidence="2" id="KW-1185">Reference proteome</keyword>
<sequence>MKLISDILNDLMDDQLSLSVPLTKTKFLASKIAHQELLEWVNFELKGYPSNGSLPAYRITKGVIVGDMIKSGIRFSDHPFHLPDLPADLNEQMQLFRAHDNVSALESLLKSKSSNMVCALFPENILRTIEKPMKNTNGADFQLLRAGIKVPLHSLHKILAEVKDKLMEFMLALDKQFDVNTEIRDLKNNQSKITTIMNTTIHNNGDGNVINTGEKASITTNVSINKGNKQVLERKLAENNVAEQDIRELLLVIDEEPPVDQKFGEKVNLWLQKMVAKSLSGGWEISLGAAGSLLADAIKQYYGLG</sequence>
<reference evidence="1" key="1">
    <citation type="submission" date="2023-07" db="EMBL/GenBank/DDBJ databases">
        <title>Sorghum-associated microbial communities from plants grown in Nebraska, USA.</title>
        <authorList>
            <person name="Schachtman D."/>
        </authorList>
    </citation>
    <scope>NUCLEOTIDE SEQUENCE</scope>
    <source>
        <strain evidence="1">2697</strain>
    </source>
</reference>
<name>A0ACC6L3V6_9SPHI</name>
<gene>
    <name evidence="1" type="ORF">J2X78_004644</name>
</gene>
<dbReference type="Proteomes" id="UP001246858">
    <property type="component" value="Unassembled WGS sequence"/>
</dbReference>
<proteinExistence type="predicted"/>